<gene>
    <name evidence="1" type="ORF">A3H26_00625</name>
</gene>
<dbReference type="AlphaFoldDB" id="A0A1F4VL79"/>
<evidence type="ECO:0000313" key="2">
    <source>
        <dbReference type="Proteomes" id="UP000177763"/>
    </source>
</evidence>
<accession>A0A1F4VL79</accession>
<dbReference type="EMBL" id="MEVN01000001">
    <property type="protein sequence ID" value="OGC57919.1"/>
    <property type="molecule type" value="Genomic_DNA"/>
</dbReference>
<organism evidence="1 2">
    <name type="scientific">candidate division WWE3 bacterium RIFCSPLOWO2_12_FULL_36_10</name>
    <dbReference type="NCBI Taxonomy" id="1802630"/>
    <lineage>
        <taxon>Bacteria</taxon>
        <taxon>Katanobacteria</taxon>
    </lineage>
</organism>
<name>A0A1F4VL79_UNCKA</name>
<reference evidence="1 2" key="1">
    <citation type="journal article" date="2016" name="Nat. Commun.">
        <title>Thousands of microbial genomes shed light on interconnected biogeochemical processes in an aquifer system.</title>
        <authorList>
            <person name="Anantharaman K."/>
            <person name="Brown C.T."/>
            <person name="Hug L.A."/>
            <person name="Sharon I."/>
            <person name="Castelle C.J."/>
            <person name="Probst A.J."/>
            <person name="Thomas B.C."/>
            <person name="Singh A."/>
            <person name="Wilkins M.J."/>
            <person name="Karaoz U."/>
            <person name="Brodie E.L."/>
            <person name="Williams K.H."/>
            <person name="Hubbard S.S."/>
            <person name="Banfield J.F."/>
        </authorList>
    </citation>
    <scope>NUCLEOTIDE SEQUENCE [LARGE SCALE GENOMIC DNA]</scope>
</reference>
<dbReference type="InterPro" id="IPR029062">
    <property type="entry name" value="Class_I_gatase-like"/>
</dbReference>
<evidence type="ECO:0008006" key="3">
    <source>
        <dbReference type="Google" id="ProtNLM"/>
    </source>
</evidence>
<protein>
    <recommendedName>
        <fullName evidence="3">DJ-1/PfpI domain-containing protein</fullName>
    </recommendedName>
</protein>
<dbReference type="Proteomes" id="UP000177763">
    <property type="component" value="Unassembled WGS sequence"/>
</dbReference>
<comment type="caution">
    <text evidence="1">The sequence shown here is derived from an EMBL/GenBank/DDBJ whole genome shotgun (WGS) entry which is preliminary data.</text>
</comment>
<evidence type="ECO:0000313" key="1">
    <source>
        <dbReference type="EMBL" id="OGC57919.1"/>
    </source>
</evidence>
<dbReference type="Gene3D" id="3.40.50.880">
    <property type="match status" value="1"/>
</dbReference>
<sequence length="211" mass="23992">MRIIYSGGYDKADKESVRNGVFYRYSSVVLQQIAEGRKAVSINFAKPDRYFNSTLDEAFEGKILKIDNINKSKIVWKDYDIIFFPGGSQEWLKNKLIETGFSFEKLKKDVVIIGDSAGAYVMSAYFPSYDDIDNLDKENILNYADKGLYPESNIFTIAHINNPKYVPAGVLKLAKKLATKLEVRLLALKENEEKMLLANGSLVDFEIDKVF</sequence>
<proteinExistence type="predicted"/>